<evidence type="ECO:0000256" key="5">
    <source>
        <dbReference type="SAM" id="MobiDB-lite"/>
    </source>
</evidence>
<reference evidence="8" key="3">
    <citation type="submission" date="2020-12" db="UniProtKB">
        <authorList>
            <consortium name="EnsemblPlants"/>
        </authorList>
    </citation>
    <scope>IDENTIFICATION</scope>
</reference>
<dbReference type="PROSITE" id="PS50102">
    <property type="entry name" value="RRM"/>
    <property type="match status" value="1"/>
</dbReference>
<feature type="compositionally biased region" description="Basic and acidic residues" evidence="5">
    <location>
        <begin position="114"/>
        <end position="146"/>
    </location>
</feature>
<dbReference type="SMART" id="SM00360">
    <property type="entry name" value="RRM"/>
    <property type="match status" value="1"/>
</dbReference>
<evidence type="ECO:0000256" key="3">
    <source>
        <dbReference type="ARBA" id="ARBA00023187"/>
    </source>
</evidence>
<dbReference type="AlphaFoldDB" id="A0A2K1JGF0"/>
<dbReference type="InParanoid" id="A0A2K1JGF0"/>
<dbReference type="EMBL" id="ABEU02000014">
    <property type="protein sequence ID" value="PNR40630.1"/>
    <property type="molecule type" value="Genomic_DNA"/>
</dbReference>
<dbReference type="PaxDb" id="3218-PP1S126_194V6.1"/>
<dbReference type="GO" id="GO:0003723">
    <property type="term" value="F:RNA binding"/>
    <property type="evidence" value="ECO:0007669"/>
    <property type="project" value="UniProtKB-UniRule"/>
</dbReference>
<feature type="region of interest" description="Disordered" evidence="5">
    <location>
        <begin position="290"/>
        <end position="416"/>
    </location>
</feature>
<feature type="compositionally biased region" description="Polar residues" evidence="5">
    <location>
        <begin position="154"/>
        <end position="171"/>
    </location>
</feature>
<keyword evidence="1" id="KW-0507">mRNA processing</keyword>
<sequence>MVIKPELLHSIAQDNESVYTSSISQSCAQLTDELGDICCKSTDALDLNDGTANDISDEESKHRSGDSCNGFLRNKERLRDIDAIEEMAQKEINLIQNCSCPTQNGVVDLIIADERESPSRRDSMPKTKTVLKDQTSELGDGTRLDNNRGGGGNTKAQKVSSGLDDSNVTDSETVRCEQMDRTSPKDVKRKGFHQEHSCHVDSNSRKNECEDRHFSRINNAAATTTTSSRYVRGRVEGFRGREKRFNDRCISSRYPRSESQVFVRNDHHSHIFPKRAKFAEDGHNFVHRRHGIDARDARKRDRYGYGAKRRSYGGKSRDDHESTSQRSSPSAHREKPHGPRKRLKKSSSPPSHEDGKKLHRNIDGSDLENSPTQGHCDGRFNRRFGGSSGLGGYSPRRRRSEAAVKTPSPPPRSPIRLKTRAWDMVPAGIDSKVVAALAAAHTAQQQQQQQVSMAPLVPMSVMTAPHKLNAAAAVAAAAAAASQSHLSAMLPSLLLQQQQQVQQQVNGVSGSGGGSGGGGLSTVTLTQATRSIRRLYVGNVPSTVSDGELMEFMNAAMLSANAHHIPGTKPCINCIVNIEKAYAFAEFITPEDATTALGFDGVTLHGTILKIRRPKDFIAPEVSQSITCMAFFLVY</sequence>
<reference evidence="7 9" key="2">
    <citation type="journal article" date="2018" name="Plant J.">
        <title>The Physcomitrella patens chromosome-scale assembly reveals moss genome structure and evolution.</title>
        <authorList>
            <person name="Lang D."/>
            <person name="Ullrich K.K."/>
            <person name="Murat F."/>
            <person name="Fuchs J."/>
            <person name="Jenkins J."/>
            <person name="Haas F.B."/>
            <person name="Piednoel M."/>
            <person name="Gundlach H."/>
            <person name="Van Bel M."/>
            <person name="Meyberg R."/>
            <person name="Vives C."/>
            <person name="Morata J."/>
            <person name="Symeonidi A."/>
            <person name="Hiss M."/>
            <person name="Muchero W."/>
            <person name="Kamisugi Y."/>
            <person name="Saleh O."/>
            <person name="Blanc G."/>
            <person name="Decker E.L."/>
            <person name="van Gessel N."/>
            <person name="Grimwood J."/>
            <person name="Hayes R.D."/>
            <person name="Graham S.W."/>
            <person name="Gunter L.E."/>
            <person name="McDaniel S.F."/>
            <person name="Hoernstein S.N.W."/>
            <person name="Larsson A."/>
            <person name="Li F.W."/>
            <person name="Perroud P.F."/>
            <person name="Phillips J."/>
            <person name="Ranjan P."/>
            <person name="Rokshar D.S."/>
            <person name="Rothfels C.J."/>
            <person name="Schneider L."/>
            <person name="Shu S."/>
            <person name="Stevenson D.W."/>
            <person name="Thummler F."/>
            <person name="Tillich M."/>
            <person name="Villarreal Aguilar J.C."/>
            <person name="Widiez T."/>
            <person name="Wong G.K."/>
            <person name="Wymore A."/>
            <person name="Zhang Y."/>
            <person name="Zimmer A.D."/>
            <person name="Quatrano R.S."/>
            <person name="Mayer K.F.X."/>
            <person name="Goodstein D."/>
            <person name="Casacuberta J.M."/>
            <person name="Vandepoele K."/>
            <person name="Reski R."/>
            <person name="Cuming A.C."/>
            <person name="Tuskan G.A."/>
            <person name="Maumus F."/>
            <person name="Salse J."/>
            <person name="Schmutz J."/>
            <person name="Rensing S.A."/>
        </authorList>
    </citation>
    <scope>NUCLEOTIDE SEQUENCE [LARGE SCALE GENOMIC DNA]</scope>
    <source>
        <strain evidence="8 9">cv. Gransden 2004</strain>
    </source>
</reference>
<dbReference type="GO" id="GO:0006397">
    <property type="term" value="P:mRNA processing"/>
    <property type="evidence" value="ECO:0007669"/>
    <property type="project" value="UniProtKB-KW"/>
</dbReference>
<dbReference type="SUPFAM" id="SSF54928">
    <property type="entry name" value="RNA-binding domain, RBD"/>
    <property type="match status" value="1"/>
</dbReference>
<dbReference type="PANTHER" id="PTHR23139">
    <property type="entry name" value="RNA-BINDING PROTEIN"/>
    <property type="match status" value="1"/>
</dbReference>
<protein>
    <recommendedName>
        <fullName evidence="6">RRM domain-containing protein</fullName>
    </recommendedName>
</protein>
<dbReference type="PROSITE" id="PS51257">
    <property type="entry name" value="PROKAR_LIPOPROTEIN"/>
    <property type="match status" value="1"/>
</dbReference>
<name>A0A2K1JGF0_PHYPA</name>
<accession>A0A2K1JGF0</accession>
<evidence type="ECO:0000256" key="2">
    <source>
        <dbReference type="ARBA" id="ARBA00022884"/>
    </source>
</evidence>
<evidence type="ECO:0000313" key="7">
    <source>
        <dbReference type="EMBL" id="PNR40630.1"/>
    </source>
</evidence>
<dbReference type="Gramene" id="Pp3c14_4860V3.1">
    <property type="protein sequence ID" value="Pp3c14_4860V3.1"/>
    <property type="gene ID" value="Pp3c14_4860"/>
</dbReference>
<evidence type="ECO:0000256" key="4">
    <source>
        <dbReference type="PROSITE-ProRule" id="PRU00176"/>
    </source>
</evidence>
<feature type="compositionally biased region" description="Basic and acidic residues" evidence="5">
    <location>
        <begin position="291"/>
        <end position="303"/>
    </location>
</feature>
<dbReference type="EnsemblPlants" id="Pp3c14_4860V3.1">
    <property type="protein sequence ID" value="Pp3c14_4860V3.1"/>
    <property type="gene ID" value="Pp3c14_4860"/>
</dbReference>
<proteinExistence type="predicted"/>
<feature type="domain" description="RRM" evidence="6">
    <location>
        <begin position="533"/>
        <end position="616"/>
    </location>
</feature>
<dbReference type="Gene3D" id="3.30.70.330">
    <property type="match status" value="1"/>
</dbReference>
<evidence type="ECO:0000259" key="6">
    <source>
        <dbReference type="PROSITE" id="PS50102"/>
    </source>
</evidence>
<dbReference type="GO" id="GO:0008380">
    <property type="term" value="P:RNA splicing"/>
    <property type="evidence" value="ECO:0007669"/>
    <property type="project" value="UniProtKB-KW"/>
</dbReference>
<feature type="region of interest" description="Disordered" evidence="5">
    <location>
        <begin position="114"/>
        <end position="205"/>
    </location>
</feature>
<evidence type="ECO:0000313" key="9">
    <source>
        <dbReference type="Proteomes" id="UP000006727"/>
    </source>
</evidence>
<keyword evidence="2 4" id="KW-0694">RNA-binding</keyword>
<keyword evidence="3" id="KW-0508">mRNA splicing</keyword>
<reference evidence="7 9" key="1">
    <citation type="journal article" date="2008" name="Science">
        <title>The Physcomitrella genome reveals evolutionary insights into the conquest of land by plants.</title>
        <authorList>
            <person name="Rensing S."/>
            <person name="Lang D."/>
            <person name="Zimmer A."/>
            <person name="Terry A."/>
            <person name="Salamov A."/>
            <person name="Shapiro H."/>
            <person name="Nishiyama T."/>
            <person name="Perroud P.-F."/>
            <person name="Lindquist E."/>
            <person name="Kamisugi Y."/>
            <person name="Tanahashi T."/>
            <person name="Sakakibara K."/>
            <person name="Fujita T."/>
            <person name="Oishi K."/>
            <person name="Shin-I T."/>
            <person name="Kuroki Y."/>
            <person name="Toyoda A."/>
            <person name="Suzuki Y."/>
            <person name="Hashimoto A."/>
            <person name="Yamaguchi K."/>
            <person name="Sugano A."/>
            <person name="Kohara Y."/>
            <person name="Fujiyama A."/>
            <person name="Anterola A."/>
            <person name="Aoki S."/>
            <person name="Ashton N."/>
            <person name="Barbazuk W.B."/>
            <person name="Barker E."/>
            <person name="Bennetzen J."/>
            <person name="Bezanilla M."/>
            <person name="Blankenship R."/>
            <person name="Cho S.H."/>
            <person name="Dutcher S."/>
            <person name="Estelle M."/>
            <person name="Fawcett J.A."/>
            <person name="Gundlach H."/>
            <person name="Hanada K."/>
            <person name="Heyl A."/>
            <person name="Hicks K.A."/>
            <person name="Hugh J."/>
            <person name="Lohr M."/>
            <person name="Mayer K."/>
            <person name="Melkozernov A."/>
            <person name="Murata T."/>
            <person name="Nelson D."/>
            <person name="Pils B."/>
            <person name="Prigge M."/>
            <person name="Reiss B."/>
            <person name="Renner T."/>
            <person name="Rombauts S."/>
            <person name="Rushton P."/>
            <person name="Sanderfoot A."/>
            <person name="Schween G."/>
            <person name="Shiu S.-H."/>
            <person name="Stueber K."/>
            <person name="Theodoulou F.L."/>
            <person name="Tu H."/>
            <person name="Van de Peer Y."/>
            <person name="Verrier P.J."/>
            <person name="Waters E."/>
            <person name="Wood A."/>
            <person name="Yang L."/>
            <person name="Cove D."/>
            <person name="Cuming A."/>
            <person name="Hasebe M."/>
            <person name="Lucas S."/>
            <person name="Mishler D.B."/>
            <person name="Reski R."/>
            <person name="Grigoriev I."/>
            <person name="Quatrano R.S."/>
            <person name="Boore J.L."/>
        </authorList>
    </citation>
    <scope>NUCLEOTIDE SEQUENCE [LARGE SCALE GENOMIC DNA]</scope>
    <source>
        <strain evidence="8 9">cv. Gransden 2004</strain>
    </source>
</reference>
<keyword evidence="9" id="KW-1185">Reference proteome</keyword>
<gene>
    <name evidence="7" type="ORF">PHYPA_018033</name>
</gene>
<dbReference type="InterPro" id="IPR035979">
    <property type="entry name" value="RBD_domain_sf"/>
</dbReference>
<evidence type="ECO:0000256" key="1">
    <source>
        <dbReference type="ARBA" id="ARBA00022664"/>
    </source>
</evidence>
<dbReference type="STRING" id="3218.A0A2K1JGF0"/>
<dbReference type="InterPro" id="IPR012677">
    <property type="entry name" value="Nucleotide-bd_a/b_plait_sf"/>
</dbReference>
<organism evidence="7">
    <name type="scientific">Physcomitrium patens</name>
    <name type="common">Spreading-leaved earth moss</name>
    <name type="synonym">Physcomitrella patens</name>
    <dbReference type="NCBI Taxonomy" id="3218"/>
    <lineage>
        <taxon>Eukaryota</taxon>
        <taxon>Viridiplantae</taxon>
        <taxon>Streptophyta</taxon>
        <taxon>Embryophyta</taxon>
        <taxon>Bryophyta</taxon>
        <taxon>Bryophytina</taxon>
        <taxon>Bryopsida</taxon>
        <taxon>Funariidae</taxon>
        <taxon>Funariales</taxon>
        <taxon>Funariaceae</taxon>
        <taxon>Physcomitrium</taxon>
    </lineage>
</organism>
<feature type="compositionally biased region" description="Basic and acidic residues" evidence="5">
    <location>
        <begin position="172"/>
        <end position="186"/>
    </location>
</feature>
<feature type="compositionally biased region" description="Basic and acidic residues" evidence="5">
    <location>
        <begin position="192"/>
        <end position="205"/>
    </location>
</feature>
<dbReference type="InterPro" id="IPR000504">
    <property type="entry name" value="RRM_dom"/>
</dbReference>
<evidence type="ECO:0000313" key="8">
    <source>
        <dbReference type="EnsemblPlants" id="Pp3c14_4860V3.1"/>
    </source>
</evidence>
<dbReference type="Proteomes" id="UP000006727">
    <property type="component" value="Chromosome 14"/>
</dbReference>
<feature type="compositionally biased region" description="Basic and acidic residues" evidence="5">
    <location>
        <begin position="351"/>
        <end position="363"/>
    </location>
</feature>